<dbReference type="CDD" id="cd09917">
    <property type="entry name" value="F-box_SF"/>
    <property type="match status" value="1"/>
</dbReference>
<dbReference type="Proteomes" id="UP000009131">
    <property type="component" value="Unassembled WGS sequence"/>
</dbReference>
<accession>G7DXB8</accession>
<dbReference type="HOGENOM" id="CLU_1603152_0_0_1"/>
<reference evidence="2 3" key="2">
    <citation type="journal article" date="2012" name="Open Biol.">
        <title>Characteristics of nucleosomes and linker DNA regions on the genome of the basidiomycete Mixia osmundae revealed by mono- and dinucleosome mapping.</title>
        <authorList>
            <person name="Nishida H."/>
            <person name="Kondo S."/>
            <person name="Matsumoto T."/>
            <person name="Suzuki Y."/>
            <person name="Yoshikawa H."/>
            <person name="Taylor T.D."/>
            <person name="Sugiyama J."/>
        </authorList>
    </citation>
    <scope>NUCLEOTIDE SEQUENCE [LARGE SCALE GENOMIC DNA]</scope>
    <source>
        <strain evidence="3">CBS 9802 / IAM 14324 / JCM 22182 / KY 12970</strain>
    </source>
</reference>
<evidence type="ECO:0000313" key="2">
    <source>
        <dbReference type="EMBL" id="GAA95228.1"/>
    </source>
</evidence>
<organism evidence="2 3">
    <name type="scientific">Mixia osmundae (strain CBS 9802 / IAM 14324 / JCM 22182 / KY 12970)</name>
    <dbReference type="NCBI Taxonomy" id="764103"/>
    <lineage>
        <taxon>Eukaryota</taxon>
        <taxon>Fungi</taxon>
        <taxon>Dikarya</taxon>
        <taxon>Basidiomycota</taxon>
        <taxon>Pucciniomycotina</taxon>
        <taxon>Mixiomycetes</taxon>
        <taxon>Mixiales</taxon>
        <taxon>Mixiaceae</taxon>
        <taxon>Mixia</taxon>
    </lineage>
</organism>
<comment type="caution">
    <text evidence="2">The sequence shown here is derived from an EMBL/GenBank/DDBJ whole genome shotgun (WGS) entry which is preliminary data.</text>
</comment>
<dbReference type="EMBL" id="BABT02000061">
    <property type="protein sequence ID" value="GAA95228.1"/>
    <property type="molecule type" value="Genomic_DNA"/>
</dbReference>
<dbReference type="RefSeq" id="XP_014569902.1">
    <property type="nucleotide sequence ID" value="XM_014714416.1"/>
</dbReference>
<evidence type="ECO:0000313" key="3">
    <source>
        <dbReference type="Proteomes" id="UP000009131"/>
    </source>
</evidence>
<dbReference type="SUPFAM" id="SSF81383">
    <property type="entry name" value="F-box domain"/>
    <property type="match status" value="1"/>
</dbReference>
<feature type="domain" description="F-box" evidence="1">
    <location>
        <begin position="3"/>
        <end position="51"/>
    </location>
</feature>
<dbReference type="InterPro" id="IPR036047">
    <property type="entry name" value="F-box-like_dom_sf"/>
</dbReference>
<dbReference type="OrthoDB" id="692734at2759"/>
<evidence type="ECO:0000259" key="1">
    <source>
        <dbReference type="PROSITE" id="PS50181"/>
    </source>
</evidence>
<dbReference type="Pfam" id="PF00646">
    <property type="entry name" value="F-box"/>
    <property type="match status" value="1"/>
</dbReference>
<dbReference type="PROSITE" id="PS50181">
    <property type="entry name" value="FBOX"/>
    <property type="match status" value="1"/>
</dbReference>
<dbReference type="SMART" id="SM00256">
    <property type="entry name" value="FBOX"/>
    <property type="match status" value="1"/>
</dbReference>
<gene>
    <name evidence="2" type="primary">Mo01884</name>
    <name evidence="2" type="ORF">E5Q_01884</name>
</gene>
<keyword evidence="3" id="KW-1185">Reference proteome</keyword>
<proteinExistence type="predicted"/>
<protein>
    <recommendedName>
        <fullName evidence="1">F-box domain-containing protein</fullName>
    </recommendedName>
</protein>
<dbReference type="Gene3D" id="1.20.1280.50">
    <property type="match status" value="1"/>
</dbReference>
<dbReference type="AlphaFoldDB" id="G7DXB8"/>
<dbReference type="InParanoid" id="G7DXB8"/>
<name>G7DXB8_MIXOS</name>
<dbReference type="InterPro" id="IPR001810">
    <property type="entry name" value="F-box_dom"/>
</dbReference>
<reference evidence="2 3" key="1">
    <citation type="journal article" date="2011" name="J. Gen. Appl. Microbiol.">
        <title>Draft genome sequencing of the enigmatic basidiomycete Mixia osmundae.</title>
        <authorList>
            <person name="Nishida H."/>
            <person name="Nagatsuka Y."/>
            <person name="Sugiyama J."/>
        </authorList>
    </citation>
    <scope>NUCLEOTIDE SEQUENCE [LARGE SCALE GENOMIC DNA]</scope>
    <source>
        <strain evidence="3">CBS 9802 / IAM 14324 / JCM 22182 / KY 12970</strain>
    </source>
</reference>
<sequence>MGTSRSASLPTELLLDIIDKLGIQDLSAFSMVSRRMRSLSAKSLSKVWLMLPPVRSFTYRASQNQTAVSVDAIEYIAIMPGAIDADYKEGDLDNSDVGNGLAEDPNEHAINNIRQWRVQEAAIAKTFRVPTALSSICKFEYLQALSLYDTSLKWFSTIVEDTAHRK</sequence>